<comment type="caution">
    <text evidence="3">The sequence shown here is derived from an EMBL/GenBank/DDBJ whole genome shotgun (WGS) entry which is preliminary data.</text>
</comment>
<feature type="compositionally biased region" description="Pro residues" evidence="2">
    <location>
        <begin position="55"/>
        <end position="70"/>
    </location>
</feature>
<feature type="compositionally biased region" description="Pro residues" evidence="2">
    <location>
        <begin position="30"/>
        <end position="44"/>
    </location>
</feature>
<evidence type="ECO:0000256" key="2">
    <source>
        <dbReference type="SAM" id="MobiDB-lite"/>
    </source>
</evidence>
<evidence type="ECO:0000256" key="1">
    <source>
        <dbReference type="SAM" id="Coils"/>
    </source>
</evidence>
<keyword evidence="1" id="KW-0175">Coiled coil</keyword>
<feature type="region of interest" description="Disordered" evidence="2">
    <location>
        <begin position="26"/>
        <end position="77"/>
    </location>
</feature>
<gene>
    <name evidence="3" type="ORF">Tci_029887</name>
</gene>
<proteinExistence type="predicted"/>
<organism evidence="3">
    <name type="scientific">Tanacetum cinerariifolium</name>
    <name type="common">Dalmatian daisy</name>
    <name type="synonym">Chrysanthemum cinerariifolium</name>
    <dbReference type="NCBI Taxonomy" id="118510"/>
    <lineage>
        <taxon>Eukaryota</taxon>
        <taxon>Viridiplantae</taxon>
        <taxon>Streptophyta</taxon>
        <taxon>Embryophyta</taxon>
        <taxon>Tracheophyta</taxon>
        <taxon>Spermatophyta</taxon>
        <taxon>Magnoliopsida</taxon>
        <taxon>eudicotyledons</taxon>
        <taxon>Gunneridae</taxon>
        <taxon>Pentapetalae</taxon>
        <taxon>asterids</taxon>
        <taxon>campanulids</taxon>
        <taxon>Asterales</taxon>
        <taxon>Asteraceae</taxon>
        <taxon>Asteroideae</taxon>
        <taxon>Anthemideae</taxon>
        <taxon>Anthemidinae</taxon>
        <taxon>Tanacetum</taxon>
    </lineage>
</organism>
<dbReference type="AlphaFoldDB" id="A0A6L2L9T3"/>
<feature type="coiled-coil region" evidence="1">
    <location>
        <begin position="101"/>
        <end position="142"/>
    </location>
</feature>
<reference evidence="3" key="1">
    <citation type="journal article" date="2019" name="Sci. Rep.">
        <title>Draft genome of Tanacetum cinerariifolium, the natural source of mosquito coil.</title>
        <authorList>
            <person name="Yamashiro T."/>
            <person name="Shiraishi A."/>
            <person name="Satake H."/>
            <person name="Nakayama K."/>
        </authorList>
    </citation>
    <scope>NUCLEOTIDE SEQUENCE</scope>
</reference>
<protein>
    <submittedName>
        <fullName evidence="3">Uncharacterized protein</fullName>
    </submittedName>
</protein>
<evidence type="ECO:0000313" key="3">
    <source>
        <dbReference type="EMBL" id="GEU57909.1"/>
    </source>
</evidence>
<accession>A0A6L2L9T3</accession>
<sequence length="504" mass="57136">MLVAQQADDVATGIDVDVYVVPAAADKPFIPSPTPTTQSPPPSQEQPSTSQVILTPPPSPIAQPPLPPQQQQPLQPSHDAEISMDLLHTLLETCTTLIRRVEHLEQDKIAQTLKITKLKQKVKKLERRNKLKVSKLKSLKKVGTAQRVDTSEDTIMDDVSKQGEIIANMDADEDVTLKDVAAVSKEVEVEKDAEIEENPAKLKEVVEVVTTAKLMTKVVTAAATITAIATAASIITTAPSATRRRKGVVIRDPEETAATLTIIHTKPKSKDKLKWIMVQEPKPLKKKTQIEQYEAYARELEAELNKNINWDDVIKQVQRKKKEDNAVLRYQALKRKPQTKAQARKNMMVYLRNMAGFKIDYFKGMSYDDIRPIFEKYFNSNVAFLEKTQEQMDEEDSKALKWISESLEEKVAKKQKLDEEVEEMKKHLQIMPNNDDNVYTEATPLSLKRRLGDDLAGREKISIDKVHSRLNAQQCTIEVEEESEVSLELLRFVRQQQQEGFRPE</sequence>
<name>A0A6L2L9T3_TANCI</name>
<dbReference type="EMBL" id="BKCJ010003911">
    <property type="protein sequence ID" value="GEU57909.1"/>
    <property type="molecule type" value="Genomic_DNA"/>
</dbReference>